<dbReference type="InterPro" id="IPR011004">
    <property type="entry name" value="Trimer_LpxA-like_sf"/>
</dbReference>
<keyword evidence="2 4" id="KW-0808">Transferase</keyword>
<name>A0A1W1H7U1_9BACT</name>
<keyword evidence="1" id="KW-0028">Amino-acid biosynthesis</keyword>
<dbReference type="Gene3D" id="1.10.3130.10">
    <property type="entry name" value="serine acetyltransferase, domain 1"/>
    <property type="match status" value="1"/>
</dbReference>
<organism evidence="4 5">
    <name type="scientific">Desulfamplus magnetovallimortis</name>
    <dbReference type="NCBI Taxonomy" id="1246637"/>
    <lineage>
        <taxon>Bacteria</taxon>
        <taxon>Pseudomonadati</taxon>
        <taxon>Thermodesulfobacteriota</taxon>
        <taxon>Desulfobacteria</taxon>
        <taxon>Desulfobacterales</taxon>
        <taxon>Desulfobacteraceae</taxon>
        <taxon>Desulfamplus</taxon>
    </lineage>
</organism>
<evidence type="ECO:0000256" key="3">
    <source>
        <dbReference type="ARBA" id="ARBA00023315"/>
    </source>
</evidence>
<dbReference type="STRING" id="1246637.MTBBW1_1380051"/>
<sequence length="333" mass="36797">MYSNRKACTLEKQNATCKNGNEMICAHRKNLPDVIDSILGQIDDENCFAHIGDEPIHFTTSIKEMIDKFREILFPGYFSNEKLDGANLKYTMGQTISRLHDILAAQITHVLRHDCLRYDMQCSECEANGYRTALKVIESIPRLRRLLSEDVKGAYEGDPAAKSHDEIIFSYPGIYAITVYRIANLLHGFNVPQLPRIMSEHAHSITGIDIHPGAAIGKRFVIDHGTGIVIGETSVIGDNVRIYQNVTIGALSLPPGAGEKLRDAKRHPTIEDDVIVYSGATILGGETVIGARSVIGGNVWLTSSVPPDTKVFMEIPKLIYKYENGGIPDGHIK</sequence>
<keyword evidence="3 4" id="KW-0012">Acyltransferase</keyword>
<evidence type="ECO:0000313" key="5">
    <source>
        <dbReference type="Proteomes" id="UP000191931"/>
    </source>
</evidence>
<keyword evidence="5" id="KW-1185">Reference proteome</keyword>
<evidence type="ECO:0000256" key="2">
    <source>
        <dbReference type="ARBA" id="ARBA00022679"/>
    </source>
</evidence>
<protein>
    <submittedName>
        <fullName evidence="4">Serine acetyltransferase, plasmid</fullName>
        <ecNumber evidence="4">2.3.1.30</ecNumber>
    </submittedName>
</protein>
<dbReference type="RefSeq" id="WP_425430016.1">
    <property type="nucleotide sequence ID" value="NZ_LT828549.1"/>
</dbReference>
<dbReference type="Gene3D" id="2.160.10.10">
    <property type="entry name" value="Hexapeptide repeat proteins"/>
    <property type="match status" value="1"/>
</dbReference>
<dbReference type="CDD" id="cd03354">
    <property type="entry name" value="LbH_SAT"/>
    <property type="match status" value="1"/>
</dbReference>
<evidence type="ECO:0000256" key="1">
    <source>
        <dbReference type="ARBA" id="ARBA00022605"/>
    </source>
</evidence>
<dbReference type="InterPro" id="IPR042122">
    <property type="entry name" value="Ser_AcTrfase_N_sf"/>
</dbReference>
<dbReference type="SUPFAM" id="SSF51161">
    <property type="entry name" value="Trimeric LpxA-like enzymes"/>
    <property type="match status" value="1"/>
</dbReference>
<reference evidence="4 5" key="1">
    <citation type="submission" date="2017-03" db="EMBL/GenBank/DDBJ databases">
        <authorList>
            <person name="Afonso C.L."/>
            <person name="Miller P.J."/>
            <person name="Scott M.A."/>
            <person name="Spackman E."/>
            <person name="Goraichik I."/>
            <person name="Dimitrov K.M."/>
            <person name="Suarez D.L."/>
            <person name="Swayne D.E."/>
        </authorList>
    </citation>
    <scope>NUCLEOTIDE SEQUENCE [LARGE SCALE GENOMIC DNA]</scope>
    <source>
        <strain evidence="4">PRJEB14757</strain>
    </source>
</reference>
<dbReference type="GO" id="GO:0008652">
    <property type="term" value="P:amino acid biosynthetic process"/>
    <property type="evidence" value="ECO:0007669"/>
    <property type="project" value="UniProtKB-KW"/>
</dbReference>
<dbReference type="Proteomes" id="UP000191931">
    <property type="component" value="Unassembled WGS sequence"/>
</dbReference>
<accession>A0A1W1H7U1</accession>
<dbReference type="EC" id="2.3.1.30" evidence="4"/>
<dbReference type="AlphaFoldDB" id="A0A1W1H7U1"/>
<dbReference type="EMBL" id="FWEV01000044">
    <property type="protein sequence ID" value="SLM28504.1"/>
    <property type="molecule type" value="Genomic_DNA"/>
</dbReference>
<dbReference type="GO" id="GO:0009001">
    <property type="term" value="F:serine O-acetyltransferase activity"/>
    <property type="evidence" value="ECO:0007669"/>
    <property type="project" value="UniProtKB-EC"/>
</dbReference>
<evidence type="ECO:0000313" key="4">
    <source>
        <dbReference type="EMBL" id="SLM28504.1"/>
    </source>
</evidence>
<dbReference type="InterPro" id="IPR045304">
    <property type="entry name" value="LbH_SAT"/>
</dbReference>
<gene>
    <name evidence="4" type="primary">srpH</name>
    <name evidence="4" type="ORF">MTBBW1_1380051</name>
</gene>
<dbReference type="PANTHER" id="PTHR42811">
    <property type="entry name" value="SERINE ACETYLTRANSFERASE"/>
    <property type="match status" value="1"/>
</dbReference>
<proteinExistence type="predicted"/>